<sequence length="105" mass="12351">MLEPPSVKRFHTGDTRQGKPLKRKSRPLNISRSDLKLEWKLFVEQSLFYILSNPELLIRSFTKKGRTPARPSPYQNRKRERELEKPACVLPRLSLPILSPSERNR</sequence>
<dbReference type="AlphaFoldDB" id="A0AAE0MZ66"/>
<dbReference type="EMBL" id="JAULSN010000009">
    <property type="protein sequence ID" value="KAK3364976.1"/>
    <property type="molecule type" value="Genomic_DNA"/>
</dbReference>
<feature type="region of interest" description="Disordered" evidence="1">
    <location>
        <begin position="63"/>
        <end position="85"/>
    </location>
</feature>
<evidence type="ECO:0000313" key="2">
    <source>
        <dbReference type="EMBL" id="KAK3364976.1"/>
    </source>
</evidence>
<evidence type="ECO:0000313" key="3">
    <source>
        <dbReference type="Proteomes" id="UP001287356"/>
    </source>
</evidence>
<reference evidence="2" key="2">
    <citation type="submission" date="2023-06" db="EMBL/GenBank/DDBJ databases">
        <authorList>
            <consortium name="Lawrence Berkeley National Laboratory"/>
            <person name="Haridas S."/>
            <person name="Hensen N."/>
            <person name="Bonometti L."/>
            <person name="Westerberg I."/>
            <person name="Brannstrom I.O."/>
            <person name="Guillou S."/>
            <person name="Cros-Aarteil S."/>
            <person name="Calhoun S."/>
            <person name="Kuo A."/>
            <person name="Mondo S."/>
            <person name="Pangilinan J."/>
            <person name="Riley R."/>
            <person name="Labutti K."/>
            <person name="Andreopoulos B."/>
            <person name="Lipzen A."/>
            <person name="Chen C."/>
            <person name="Yanf M."/>
            <person name="Daum C."/>
            <person name="Ng V."/>
            <person name="Clum A."/>
            <person name="Steindorff A."/>
            <person name="Ohm R."/>
            <person name="Martin F."/>
            <person name="Silar P."/>
            <person name="Natvig D."/>
            <person name="Lalanne C."/>
            <person name="Gautier V."/>
            <person name="Ament-Velasquez S.L."/>
            <person name="Kruys A."/>
            <person name="Hutchinson M.I."/>
            <person name="Powell A.J."/>
            <person name="Barry K."/>
            <person name="Miller A.N."/>
            <person name="Grigoriev I.V."/>
            <person name="Debuchy R."/>
            <person name="Gladieux P."/>
            <person name="Thoren M.H."/>
            <person name="Johannesson H."/>
        </authorList>
    </citation>
    <scope>NUCLEOTIDE SEQUENCE</scope>
    <source>
        <strain evidence="2">CBS 958.72</strain>
    </source>
</reference>
<keyword evidence="3" id="KW-1185">Reference proteome</keyword>
<feature type="region of interest" description="Disordered" evidence="1">
    <location>
        <begin position="1"/>
        <end position="27"/>
    </location>
</feature>
<name>A0AAE0MZ66_9PEZI</name>
<dbReference type="Proteomes" id="UP001287356">
    <property type="component" value="Unassembled WGS sequence"/>
</dbReference>
<evidence type="ECO:0000256" key="1">
    <source>
        <dbReference type="SAM" id="MobiDB-lite"/>
    </source>
</evidence>
<organism evidence="2 3">
    <name type="scientific">Lasiosphaeria ovina</name>
    <dbReference type="NCBI Taxonomy" id="92902"/>
    <lineage>
        <taxon>Eukaryota</taxon>
        <taxon>Fungi</taxon>
        <taxon>Dikarya</taxon>
        <taxon>Ascomycota</taxon>
        <taxon>Pezizomycotina</taxon>
        <taxon>Sordariomycetes</taxon>
        <taxon>Sordariomycetidae</taxon>
        <taxon>Sordariales</taxon>
        <taxon>Lasiosphaeriaceae</taxon>
        <taxon>Lasiosphaeria</taxon>
    </lineage>
</organism>
<accession>A0AAE0MZ66</accession>
<reference evidence="2" key="1">
    <citation type="journal article" date="2023" name="Mol. Phylogenet. Evol.">
        <title>Genome-scale phylogeny and comparative genomics of the fungal order Sordariales.</title>
        <authorList>
            <person name="Hensen N."/>
            <person name="Bonometti L."/>
            <person name="Westerberg I."/>
            <person name="Brannstrom I.O."/>
            <person name="Guillou S."/>
            <person name="Cros-Aarteil S."/>
            <person name="Calhoun S."/>
            <person name="Haridas S."/>
            <person name="Kuo A."/>
            <person name="Mondo S."/>
            <person name="Pangilinan J."/>
            <person name="Riley R."/>
            <person name="LaButti K."/>
            <person name="Andreopoulos B."/>
            <person name="Lipzen A."/>
            <person name="Chen C."/>
            <person name="Yan M."/>
            <person name="Daum C."/>
            <person name="Ng V."/>
            <person name="Clum A."/>
            <person name="Steindorff A."/>
            <person name="Ohm R.A."/>
            <person name="Martin F."/>
            <person name="Silar P."/>
            <person name="Natvig D.O."/>
            <person name="Lalanne C."/>
            <person name="Gautier V."/>
            <person name="Ament-Velasquez S.L."/>
            <person name="Kruys A."/>
            <person name="Hutchinson M.I."/>
            <person name="Powell A.J."/>
            <person name="Barry K."/>
            <person name="Miller A.N."/>
            <person name="Grigoriev I.V."/>
            <person name="Debuchy R."/>
            <person name="Gladieux P."/>
            <person name="Hiltunen Thoren M."/>
            <person name="Johannesson H."/>
        </authorList>
    </citation>
    <scope>NUCLEOTIDE SEQUENCE</scope>
    <source>
        <strain evidence="2">CBS 958.72</strain>
    </source>
</reference>
<protein>
    <submittedName>
        <fullName evidence="2">Uncharacterized protein</fullName>
    </submittedName>
</protein>
<gene>
    <name evidence="2" type="ORF">B0T24DRAFT_421196</name>
</gene>
<comment type="caution">
    <text evidence="2">The sequence shown here is derived from an EMBL/GenBank/DDBJ whole genome shotgun (WGS) entry which is preliminary data.</text>
</comment>
<proteinExistence type="predicted"/>